<evidence type="ECO:0000256" key="2">
    <source>
        <dbReference type="PIRSR" id="PIRSR601310-3"/>
    </source>
</evidence>
<dbReference type="InterPro" id="IPR011146">
    <property type="entry name" value="HIT-like"/>
</dbReference>
<dbReference type="PRINTS" id="PR00332">
    <property type="entry name" value="HISTRIAD"/>
</dbReference>
<feature type="short sequence motif" description="Histidine triad motif" evidence="2 3">
    <location>
        <begin position="97"/>
        <end position="101"/>
    </location>
</feature>
<dbReference type="Proteomes" id="UP000569732">
    <property type="component" value="Unassembled WGS sequence"/>
</dbReference>
<evidence type="ECO:0000313" key="5">
    <source>
        <dbReference type="EMBL" id="NYZ68335.1"/>
    </source>
</evidence>
<dbReference type="PROSITE" id="PS00892">
    <property type="entry name" value="HIT_1"/>
    <property type="match status" value="1"/>
</dbReference>
<feature type="active site" description="Tele-AMP-histidine intermediate" evidence="1">
    <location>
        <position position="99"/>
    </location>
</feature>
<dbReference type="InterPro" id="IPR019808">
    <property type="entry name" value="Histidine_triad_CS"/>
</dbReference>
<evidence type="ECO:0000313" key="6">
    <source>
        <dbReference type="Proteomes" id="UP000569732"/>
    </source>
</evidence>
<dbReference type="GO" id="GO:0003824">
    <property type="term" value="F:catalytic activity"/>
    <property type="evidence" value="ECO:0007669"/>
    <property type="project" value="InterPro"/>
</dbReference>
<dbReference type="PANTHER" id="PTHR23089">
    <property type="entry name" value="HISTIDINE TRIAD HIT PROTEIN"/>
    <property type="match status" value="1"/>
</dbReference>
<name>A0A853IGR3_9GAMM</name>
<dbReference type="SUPFAM" id="SSF54197">
    <property type="entry name" value="HIT-like"/>
    <property type="match status" value="1"/>
</dbReference>
<dbReference type="Pfam" id="PF01230">
    <property type="entry name" value="HIT"/>
    <property type="match status" value="1"/>
</dbReference>
<keyword evidence="6" id="KW-1185">Reference proteome</keyword>
<proteinExistence type="predicted"/>
<gene>
    <name evidence="5" type="ORF">H0A36_20160</name>
</gene>
<dbReference type="AlphaFoldDB" id="A0A853IGR3"/>
<evidence type="ECO:0000256" key="3">
    <source>
        <dbReference type="PROSITE-ProRule" id="PRU00464"/>
    </source>
</evidence>
<dbReference type="RefSeq" id="WP_180570351.1">
    <property type="nucleotide sequence ID" value="NZ_JACCKB010000040.1"/>
</dbReference>
<dbReference type="PROSITE" id="PS51084">
    <property type="entry name" value="HIT_2"/>
    <property type="match status" value="1"/>
</dbReference>
<evidence type="ECO:0000256" key="1">
    <source>
        <dbReference type="PIRSR" id="PIRSR601310-1"/>
    </source>
</evidence>
<comment type="caution">
    <text evidence="5">The sequence shown here is derived from an EMBL/GenBank/DDBJ whole genome shotgun (WGS) entry which is preliminary data.</text>
</comment>
<protein>
    <submittedName>
        <fullName evidence="5">Histidine triad nucleotide-binding protein</fullName>
    </submittedName>
</protein>
<dbReference type="Gene3D" id="3.30.428.10">
    <property type="entry name" value="HIT-like"/>
    <property type="match status" value="1"/>
</dbReference>
<accession>A0A853IGR3</accession>
<organism evidence="5 6">
    <name type="scientific">Spartinivicinus marinus</name>
    <dbReference type="NCBI Taxonomy" id="2994442"/>
    <lineage>
        <taxon>Bacteria</taxon>
        <taxon>Pseudomonadati</taxon>
        <taxon>Pseudomonadota</taxon>
        <taxon>Gammaproteobacteria</taxon>
        <taxon>Oceanospirillales</taxon>
        <taxon>Zooshikellaceae</taxon>
        <taxon>Spartinivicinus</taxon>
    </lineage>
</organism>
<feature type="domain" description="HIT" evidence="4">
    <location>
        <begin position="4"/>
        <end position="113"/>
    </location>
</feature>
<evidence type="ECO:0000259" key="4">
    <source>
        <dbReference type="PROSITE" id="PS51084"/>
    </source>
</evidence>
<dbReference type="EMBL" id="JACCKB010000040">
    <property type="protein sequence ID" value="NYZ68335.1"/>
    <property type="molecule type" value="Genomic_DNA"/>
</dbReference>
<reference evidence="5 6" key="1">
    <citation type="submission" date="2020-07" db="EMBL/GenBank/DDBJ databases">
        <title>Endozoicomonas sp. nov., isolated from sediment.</title>
        <authorList>
            <person name="Gu T."/>
        </authorList>
    </citation>
    <scope>NUCLEOTIDE SEQUENCE [LARGE SCALE GENOMIC DNA]</scope>
    <source>
        <strain evidence="5 6">SM1973</strain>
    </source>
</reference>
<dbReference type="InterPro" id="IPR001310">
    <property type="entry name" value="Histidine_triad_HIT"/>
</dbReference>
<sequence>MDCLFCKIAVGEIPSNKVYEDDQVYAFHDINPGAPTHFLIIPKQHIATLNDAGTEHQALLGHMQLLASKLCKEMGLAEEGYRTVFNCNKQAGQTVFHIHLHVLGGRALRWPPG</sequence>
<dbReference type="CDD" id="cd01276">
    <property type="entry name" value="PKCI_related"/>
    <property type="match status" value="1"/>
</dbReference>
<dbReference type="InterPro" id="IPR036265">
    <property type="entry name" value="HIT-like_sf"/>
</dbReference>